<feature type="transmembrane region" description="Helical" evidence="1">
    <location>
        <begin position="123"/>
        <end position="148"/>
    </location>
</feature>
<comment type="caution">
    <text evidence="3">The sequence shown here is derived from an EMBL/GenBank/DDBJ whole genome shotgun (WGS) entry which is preliminary data.</text>
</comment>
<evidence type="ECO:0000256" key="1">
    <source>
        <dbReference type="SAM" id="Phobius"/>
    </source>
</evidence>
<sequence>MQTIDSTAAAFVAGLVTSVHCLGMCGPMVCAWSIGNGGSPLARHRNAALYHGARILSYTTLGAVAGALGTLPLRWLDAHGARVLPWLFVVVFLAVALGLGKWLPKPLILTRPTAKLRLALVRVPIVARAALLGAATPLLPCGPLYLMLTLAMANGSMSRGAQFAAAFGLGTLPLLWLAQTQVHLLGPKYGSRASQWVQRVLALSAATIMVWRLRGTFTGEPEALCCHSD</sequence>
<dbReference type="AlphaFoldDB" id="A0A366HUT7"/>
<dbReference type="Pfam" id="PF13386">
    <property type="entry name" value="DsbD_2"/>
    <property type="match status" value="1"/>
</dbReference>
<organism evidence="3 4">
    <name type="scientific">Roseimicrobium gellanilyticum</name>
    <dbReference type="NCBI Taxonomy" id="748857"/>
    <lineage>
        <taxon>Bacteria</taxon>
        <taxon>Pseudomonadati</taxon>
        <taxon>Verrucomicrobiota</taxon>
        <taxon>Verrucomicrobiia</taxon>
        <taxon>Verrucomicrobiales</taxon>
        <taxon>Verrucomicrobiaceae</taxon>
        <taxon>Roseimicrobium</taxon>
    </lineage>
</organism>
<feature type="transmembrane region" description="Helical" evidence="1">
    <location>
        <begin position="55"/>
        <end position="76"/>
    </location>
</feature>
<accession>A0A366HUT7</accession>
<feature type="transmembrane region" description="Helical" evidence="1">
    <location>
        <begin position="83"/>
        <end position="103"/>
    </location>
</feature>
<dbReference type="RefSeq" id="WP_211325489.1">
    <property type="nucleotide sequence ID" value="NZ_QNRR01000002.1"/>
</dbReference>
<name>A0A366HUT7_9BACT</name>
<dbReference type="InterPro" id="IPR039447">
    <property type="entry name" value="UreH-like_TM_dom"/>
</dbReference>
<proteinExistence type="predicted"/>
<protein>
    <recommendedName>
        <fullName evidence="2">Urease accessory protein UreH-like transmembrane domain-containing protein</fullName>
    </recommendedName>
</protein>
<keyword evidence="1" id="KW-0472">Membrane</keyword>
<gene>
    <name evidence="3" type="ORF">DES53_102858</name>
</gene>
<keyword evidence="1" id="KW-0812">Transmembrane</keyword>
<evidence type="ECO:0000259" key="2">
    <source>
        <dbReference type="Pfam" id="PF13386"/>
    </source>
</evidence>
<dbReference type="PANTHER" id="PTHR42208">
    <property type="entry name" value="HEAVY METAL TRANSPORTER-RELATED"/>
    <property type="match status" value="1"/>
</dbReference>
<dbReference type="PANTHER" id="PTHR42208:SF1">
    <property type="entry name" value="HEAVY METAL TRANSPORTER"/>
    <property type="match status" value="1"/>
</dbReference>
<feature type="transmembrane region" description="Helical" evidence="1">
    <location>
        <begin position="160"/>
        <end position="176"/>
    </location>
</feature>
<feature type="domain" description="Urease accessory protein UreH-like transmembrane" evidence="2">
    <location>
        <begin position="9"/>
        <end position="205"/>
    </location>
</feature>
<evidence type="ECO:0000313" key="3">
    <source>
        <dbReference type="EMBL" id="RBP46467.1"/>
    </source>
</evidence>
<evidence type="ECO:0000313" key="4">
    <source>
        <dbReference type="Proteomes" id="UP000253426"/>
    </source>
</evidence>
<keyword evidence="1" id="KW-1133">Transmembrane helix</keyword>
<keyword evidence="4" id="KW-1185">Reference proteome</keyword>
<reference evidence="3 4" key="1">
    <citation type="submission" date="2018-06" db="EMBL/GenBank/DDBJ databases">
        <title>Genomic Encyclopedia of Type Strains, Phase IV (KMG-IV): sequencing the most valuable type-strain genomes for metagenomic binning, comparative biology and taxonomic classification.</title>
        <authorList>
            <person name="Goeker M."/>
        </authorList>
    </citation>
    <scope>NUCLEOTIDE SEQUENCE [LARGE SCALE GENOMIC DNA]</scope>
    <source>
        <strain evidence="3 4">DSM 25532</strain>
    </source>
</reference>
<dbReference type="EMBL" id="QNRR01000002">
    <property type="protein sequence ID" value="RBP46467.1"/>
    <property type="molecule type" value="Genomic_DNA"/>
</dbReference>
<dbReference type="Proteomes" id="UP000253426">
    <property type="component" value="Unassembled WGS sequence"/>
</dbReference>